<gene>
    <name evidence="2" type="ORF">METSCH_C05520</name>
</gene>
<evidence type="ECO:0000313" key="2">
    <source>
        <dbReference type="EMBL" id="QBM88581.1"/>
    </source>
</evidence>
<dbReference type="EMBL" id="CP034458">
    <property type="protein sequence ID" value="QBM88581.1"/>
    <property type="molecule type" value="Genomic_DNA"/>
</dbReference>
<reference evidence="3" key="1">
    <citation type="submission" date="2019-03" db="EMBL/GenBank/DDBJ databases">
        <title>Snf2 controls pulcherriminic acid biosynthesis and connects pigmentation and antifungal activity of the yeast Metschnikowia pulcherrima.</title>
        <authorList>
            <person name="Gore-Lloyd D."/>
            <person name="Sumann I."/>
            <person name="Brachmann A.O."/>
            <person name="Schneeberger K."/>
            <person name="Ortiz-Merino R.A."/>
            <person name="Moreno-Beltran M."/>
            <person name="Schlaefli M."/>
            <person name="Kirner P."/>
            <person name="Santos Kron A."/>
            <person name="Wolfe K.H."/>
            <person name="Piel J."/>
            <person name="Ahrens C.H."/>
            <person name="Henk D."/>
            <person name="Freimoser F.M."/>
        </authorList>
    </citation>
    <scope>NUCLEOTIDE SEQUENCE [LARGE SCALE GENOMIC DNA]</scope>
    <source>
        <strain evidence="3">APC 1.2</strain>
    </source>
</reference>
<organism evidence="2 3">
    <name type="scientific">Metschnikowia aff. pulcherrima</name>
    <dbReference type="NCBI Taxonomy" id="2163413"/>
    <lineage>
        <taxon>Eukaryota</taxon>
        <taxon>Fungi</taxon>
        <taxon>Dikarya</taxon>
        <taxon>Ascomycota</taxon>
        <taxon>Saccharomycotina</taxon>
        <taxon>Pichiomycetes</taxon>
        <taxon>Metschnikowiaceae</taxon>
        <taxon>Metschnikowia</taxon>
    </lineage>
</organism>
<evidence type="ECO:0000259" key="1">
    <source>
        <dbReference type="Pfam" id="PF25277"/>
    </source>
</evidence>
<dbReference type="Pfam" id="PF25277">
    <property type="entry name" value="DUF7871"/>
    <property type="match status" value="1"/>
</dbReference>
<proteinExistence type="predicted"/>
<evidence type="ECO:0000313" key="3">
    <source>
        <dbReference type="Proteomes" id="UP000292447"/>
    </source>
</evidence>
<protein>
    <recommendedName>
        <fullName evidence="1">DUF7871 domain-containing protein</fullName>
    </recommendedName>
</protein>
<dbReference type="PANTHER" id="PTHR40620:SF1">
    <property type="entry name" value="RESISTANCE PROTEIN CRD2, PUTATIVE (AFU_ORTHOLOGUE AFUA_4G04318)-RELATED"/>
    <property type="match status" value="1"/>
</dbReference>
<dbReference type="InterPro" id="IPR057193">
    <property type="entry name" value="DUF7871"/>
</dbReference>
<sequence>MACSAAVCVCAKKSTCSCGKQAALHCNCEKAPVENAQPPKDASCACGKRMKGQCTCGVSEESCAREGEIDFTNSA</sequence>
<dbReference type="Proteomes" id="UP000292447">
    <property type="component" value="Chromosome III"/>
</dbReference>
<dbReference type="AlphaFoldDB" id="A0A4P6XRN8"/>
<accession>A0A4P6XRN8</accession>
<dbReference type="PANTHER" id="PTHR40620">
    <property type="entry name" value="RESISTANCE PROTEIN CRD2, PUTATIVE (AFU_ORTHOLOGUE AFUA_4G04318)-RELATED"/>
    <property type="match status" value="1"/>
</dbReference>
<feature type="domain" description="DUF7871" evidence="1">
    <location>
        <begin position="5"/>
        <end position="36"/>
    </location>
</feature>
<keyword evidence="3" id="KW-1185">Reference proteome</keyword>
<name>A0A4P6XRN8_9ASCO</name>